<feature type="region of interest" description="Disordered" evidence="1">
    <location>
        <begin position="1"/>
        <end position="42"/>
    </location>
</feature>
<protein>
    <submittedName>
        <fullName evidence="2">Uncharacterized protein</fullName>
    </submittedName>
</protein>
<dbReference type="EMBL" id="AGZS01000006">
    <property type="protein sequence ID" value="EJD64515.1"/>
    <property type="molecule type" value="Genomic_DNA"/>
</dbReference>
<evidence type="ECO:0000313" key="3">
    <source>
        <dbReference type="Proteomes" id="UP000006415"/>
    </source>
</evidence>
<keyword evidence="3" id="KW-1185">Reference proteome</keyword>
<accession>J0D3M2</accession>
<gene>
    <name evidence="2" type="ORF">HMPREF9156_01010</name>
</gene>
<name>J0D3M2_9BIFI</name>
<proteinExistence type="predicted"/>
<dbReference type="RefSeq" id="WP_007148074.1">
    <property type="nucleotide sequence ID" value="NZ_AKCI01000001.1"/>
</dbReference>
<organism evidence="2 3">
    <name type="scientific">Scardovia wiggsiae F0424</name>
    <dbReference type="NCBI Taxonomy" id="857290"/>
    <lineage>
        <taxon>Bacteria</taxon>
        <taxon>Bacillati</taxon>
        <taxon>Actinomycetota</taxon>
        <taxon>Actinomycetes</taxon>
        <taxon>Bifidobacteriales</taxon>
        <taxon>Bifidobacteriaceae</taxon>
        <taxon>Scardovia</taxon>
    </lineage>
</organism>
<evidence type="ECO:0000256" key="1">
    <source>
        <dbReference type="SAM" id="MobiDB-lite"/>
    </source>
</evidence>
<sequence>MGAVEQMKATGEMGEEGGDIGDIKDGCDDEMEGTSVTVTVTM</sequence>
<evidence type="ECO:0000313" key="2">
    <source>
        <dbReference type="EMBL" id="EJD64515.1"/>
    </source>
</evidence>
<reference evidence="2 3" key="1">
    <citation type="submission" date="2012-01" db="EMBL/GenBank/DDBJ databases">
        <title>The Genome Sequence of Scardovia wiggsiae F0424.</title>
        <authorList>
            <consortium name="The Broad Institute Genome Sequencing Platform"/>
            <person name="Earl A."/>
            <person name="Ward D."/>
            <person name="Feldgarden M."/>
            <person name="Gevers D."/>
            <person name="Izard J."/>
            <person name="Ganesan A."/>
            <person name="Baranova O.V."/>
            <person name="Blanton J.M."/>
            <person name="Tanner A.C."/>
            <person name="Mathney J."/>
            <person name="Dewhirst F.E."/>
            <person name="Young S.K."/>
            <person name="Zeng Q."/>
            <person name="Gargeya S."/>
            <person name="Fitzgerald M."/>
            <person name="Haas B."/>
            <person name="Abouelleil A."/>
            <person name="Alvarado L."/>
            <person name="Arachchi H.M."/>
            <person name="Berlin A."/>
            <person name="Chapman S.B."/>
            <person name="Gearin G."/>
            <person name="Goldberg J."/>
            <person name="Griggs A."/>
            <person name="Gujja S."/>
            <person name="Hansen M."/>
            <person name="Heiman D."/>
            <person name="Howarth C."/>
            <person name="Larimer J."/>
            <person name="Lui A."/>
            <person name="MacDonald P.J.P."/>
            <person name="McCowen C."/>
            <person name="Montmayeur A."/>
            <person name="Murphy C."/>
            <person name="Neiman D."/>
            <person name="Pearson M."/>
            <person name="Priest M."/>
            <person name="Roberts A."/>
            <person name="Saif S."/>
            <person name="Shea T."/>
            <person name="Sisk P."/>
            <person name="Stolte C."/>
            <person name="Sykes S."/>
            <person name="Wortman J."/>
            <person name="Nusbaum C."/>
            <person name="Birren B."/>
        </authorList>
    </citation>
    <scope>NUCLEOTIDE SEQUENCE [LARGE SCALE GENOMIC DNA]</scope>
    <source>
        <strain evidence="2 3">F0424</strain>
    </source>
</reference>
<dbReference type="AlphaFoldDB" id="J0D3M2"/>
<dbReference type="Proteomes" id="UP000006415">
    <property type="component" value="Unassembled WGS sequence"/>
</dbReference>
<comment type="caution">
    <text evidence="2">The sequence shown here is derived from an EMBL/GenBank/DDBJ whole genome shotgun (WGS) entry which is preliminary data.</text>
</comment>
<dbReference type="HOGENOM" id="CLU_3257678_0_0_11"/>